<evidence type="ECO:0000256" key="1">
    <source>
        <dbReference type="SAM" id="MobiDB-lite"/>
    </source>
</evidence>
<name>A0ABD0RRT8_CIRMR</name>
<dbReference type="Proteomes" id="UP001529510">
    <property type="component" value="Unassembled WGS sequence"/>
</dbReference>
<dbReference type="EMBL" id="JAMKFB020000002">
    <property type="protein sequence ID" value="KAL0200523.1"/>
    <property type="molecule type" value="Genomic_DNA"/>
</dbReference>
<evidence type="ECO:0008006" key="4">
    <source>
        <dbReference type="Google" id="ProtNLM"/>
    </source>
</evidence>
<reference evidence="2 3" key="1">
    <citation type="submission" date="2024-05" db="EMBL/GenBank/DDBJ databases">
        <title>Genome sequencing and assembly of Indian major carp, Cirrhinus mrigala (Hamilton, 1822).</title>
        <authorList>
            <person name="Mohindra V."/>
            <person name="Chowdhury L.M."/>
            <person name="Lal K."/>
            <person name="Jena J.K."/>
        </authorList>
    </citation>
    <scope>NUCLEOTIDE SEQUENCE [LARGE SCALE GENOMIC DNA]</scope>
    <source>
        <strain evidence="2">CM1030</strain>
        <tissue evidence="2">Blood</tissue>
    </source>
</reference>
<dbReference type="AlphaFoldDB" id="A0ABD0RRT8"/>
<accession>A0ABD0RRT8</accession>
<evidence type="ECO:0000313" key="2">
    <source>
        <dbReference type="EMBL" id="KAL0200523.1"/>
    </source>
</evidence>
<gene>
    <name evidence="2" type="ORF">M9458_003710</name>
</gene>
<keyword evidence="3" id="KW-1185">Reference proteome</keyword>
<organism evidence="2 3">
    <name type="scientific">Cirrhinus mrigala</name>
    <name type="common">Mrigala</name>
    <dbReference type="NCBI Taxonomy" id="683832"/>
    <lineage>
        <taxon>Eukaryota</taxon>
        <taxon>Metazoa</taxon>
        <taxon>Chordata</taxon>
        <taxon>Craniata</taxon>
        <taxon>Vertebrata</taxon>
        <taxon>Euteleostomi</taxon>
        <taxon>Actinopterygii</taxon>
        <taxon>Neopterygii</taxon>
        <taxon>Teleostei</taxon>
        <taxon>Ostariophysi</taxon>
        <taxon>Cypriniformes</taxon>
        <taxon>Cyprinidae</taxon>
        <taxon>Labeoninae</taxon>
        <taxon>Labeonini</taxon>
        <taxon>Cirrhinus</taxon>
    </lineage>
</organism>
<feature type="compositionally biased region" description="Low complexity" evidence="1">
    <location>
        <begin position="41"/>
        <end position="52"/>
    </location>
</feature>
<proteinExistence type="predicted"/>
<evidence type="ECO:0000313" key="3">
    <source>
        <dbReference type="Proteomes" id="UP001529510"/>
    </source>
</evidence>
<feature type="non-terminal residue" evidence="2">
    <location>
        <position position="1"/>
    </location>
</feature>
<protein>
    <recommendedName>
        <fullName evidence="4">Androgen receptor</fullName>
    </recommendedName>
</protein>
<sequence length="61" mass="6257">GEDQALSSAEREAGSISAAGTGLFLWQRPDGFTQGLQPHVQPSSQPGSGQSQREAEGAGCQ</sequence>
<feature type="region of interest" description="Disordered" evidence="1">
    <location>
        <begin position="1"/>
        <end position="61"/>
    </location>
</feature>
<feature type="non-terminal residue" evidence="2">
    <location>
        <position position="61"/>
    </location>
</feature>
<comment type="caution">
    <text evidence="2">The sequence shown here is derived from an EMBL/GenBank/DDBJ whole genome shotgun (WGS) entry which is preliminary data.</text>
</comment>